<keyword evidence="2" id="KW-1185">Reference proteome</keyword>
<dbReference type="InterPro" id="IPR011009">
    <property type="entry name" value="Kinase-like_dom_sf"/>
</dbReference>
<organism evidence="3">
    <name type="scientific">Neodiprion lecontei</name>
    <name type="common">Redheaded pine sawfly</name>
    <dbReference type="NCBI Taxonomy" id="441921"/>
    <lineage>
        <taxon>Eukaryota</taxon>
        <taxon>Metazoa</taxon>
        <taxon>Ecdysozoa</taxon>
        <taxon>Arthropoda</taxon>
        <taxon>Hexapoda</taxon>
        <taxon>Insecta</taxon>
        <taxon>Pterygota</taxon>
        <taxon>Neoptera</taxon>
        <taxon>Endopterygota</taxon>
        <taxon>Hymenoptera</taxon>
        <taxon>Tenthredinoidea</taxon>
        <taxon>Diprionidae</taxon>
        <taxon>Diprioninae</taxon>
        <taxon>Neodiprion</taxon>
    </lineage>
</organism>
<dbReference type="Gene3D" id="3.90.1200.10">
    <property type="match status" value="1"/>
</dbReference>
<dbReference type="AlphaFoldDB" id="A0A6J0C914"/>
<dbReference type="InterPro" id="IPR015897">
    <property type="entry name" value="CHK_kinase-like"/>
</dbReference>
<proteinExistence type="predicted"/>
<feature type="domain" description="CHK kinase-like" evidence="1">
    <location>
        <begin position="155"/>
        <end position="355"/>
    </location>
</feature>
<protein>
    <submittedName>
        <fullName evidence="3">Uncharacterized protein LOC107226479</fullName>
    </submittedName>
</protein>
<dbReference type="InterPro" id="IPR004119">
    <property type="entry name" value="EcKL"/>
</dbReference>
<dbReference type="SUPFAM" id="SSF56112">
    <property type="entry name" value="Protein kinase-like (PK-like)"/>
    <property type="match status" value="1"/>
</dbReference>
<evidence type="ECO:0000259" key="1">
    <source>
        <dbReference type="SMART" id="SM00587"/>
    </source>
</evidence>
<accession>A0A6J0C914</accession>
<dbReference type="RefSeq" id="XP_015522789.2">
    <property type="nucleotide sequence ID" value="XM_015667303.2"/>
</dbReference>
<dbReference type="PANTHER" id="PTHR11012">
    <property type="entry name" value="PROTEIN KINASE-LIKE DOMAIN-CONTAINING"/>
    <property type="match status" value="1"/>
</dbReference>
<dbReference type="Pfam" id="PF02958">
    <property type="entry name" value="EcKL"/>
    <property type="match status" value="1"/>
</dbReference>
<dbReference type="SMART" id="SM00587">
    <property type="entry name" value="CHK"/>
    <property type="match status" value="1"/>
</dbReference>
<dbReference type="PANTHER" id="PTHR11012:SF48">
    <property type="entry name" value="CHK KINASE-LIKE DOMAIN-CONTAINING PROTEIN-RELATED"/>
    <property type="match status" value="1"/>
</dbReference>
<dbReference type="OrthoDB" id="190089at2759"/>
<evidence type="ECO:0000313" key="2">
    <source>
        <dbReference type="Proteomes" id="UP000829291"/>
    </source>
</evidence>
<evidence type="ECO:0000313" key="3">
    <source>
        <dbReference type="RefSeq" id="XP_015522789.2"/>
    </source>
</evidence>
<name>A0A6J0C914_NEOLC</name>
<gene>
    <name evidence="3" type="primary">LOC107226479</name>
</gene>
<dbReference type="KEGG" id="nlo:107226479"/>
<sequence length="454" mass="52145">MVGNRSKITSSNCAIACLTMQPKIIKVSDASATMEFEGESPIVTEEEVLSILSKKLSRDFDMVEYNLRPLNSTNGFLGLYYELTALVKIDEEATEHKFFLKTQPLKHSPQYEFLVESNHFQKELTMYGKIIPRMKTGKNQASWSAECYLTRDDLIVMDDLSALQYAMPDKYAPFDYNHCAVLLQTLARLHSGSFVIEDKLKSEGKTLFEVYGHVLDEPLFNGSDISRRYRASCVLGTRSLIDLLRDELTEEQRAEFKERVEPWCDNFPAILSPSTKYRNVICHRDLWANNMMLKYDESGNPQHCCLIDLQFARYGTPAIDCVISLHLITDRETRDKHGESLLRVYHRTFEEELRNAGLDARDCLEWSTFLKSCEETKPTALVYAILNQPVTMLDPDTCSEQFIESPELLNESLYNDRSALVCSQFLSVQPYRERITEALLEAYELLPNYVASQL</sequence>
<dbReference type="GeneID" id="107226479"/>
<reference evidence="3" key="1">
    <citation type="submission" date="2025-08" db="UniProtKB">
        <authorList>
            <consortium name="RefSeq"/>
        </authorList>
    </citation>
    <scope>IDENTIFICATION</scope>
    <source>
        <tissue evidence="3">Thorax and Abdomen</tissue>
    </source>
</reference>
<dbReference type="Proteomes" id="UP000829291">
    <property type="component" value="Chromosome 1"/>
</dbReference>
<dbReference type="InParanoid" id="A0A6J0C914"/>